<dbReference type="AlphaFoldDB" id="A0A2V4AZL7"/>
<dbReference type="InterPro" id="IPR017871">
    <property type="entry name" value="ABC_transporter-like_CS"/>
</dbReference>
<dbReference type="SUPFAM" id="SSF52540">
    <property type="entry name" value="P-loop containing nucleoside triphosphate hydrolases"/>
    <property type="match status" value="2"/>
</dbReference>
<dbReference type="Pfam" id="PF00005">
    <property type="entry name" value="ABC_tran"/>
    <property type="match status" value="2"/>
</dbReference>
<gene>
    <name evidence="5" type="ORF">BAY60_13115</name>
</gene>
<dbReference type="InterPro" id="IPR003593">
    <property type="entry name" value="AAA+_ATPase"/>
</dbReference>
<sequence>MAADVASGTSVVEVDGVTRHYPGVRALTDASMTIRGGEIRALLGRNGAGKSTLIRVLSGVERADAGSVVVAGGRLGAGGVRRAAELGVSTVHQELSLVPGLSVAENMYLGRWPRKGGAVDYPAMRAGAAEVFARLGLDIDPGAPVGSLSLALRQLVEISRAVREQPRLLILDEPTSALAAAEVDVVLDAVTRIASAGVAVLYVSHRLEEIRRIAHTATVMRDGRIVDTVEVAAADTAHIVSLMLGETAGAAERPPERKVDRTGVPLLAVRGLAVPPKVLDVSFDVHPGEIVGLGGLMGSGRTEVLRAIAGFGPASSGTISVEGRLISRPSAAVMKRLGVGMTPEDRKDEGIVPLLGVDENLVMSRMDTVSSGPTVRPGRVRRAAERLIERLSIAAASARTPIVNLSGGNQQKAVIGRWLHAGSRILLLDEPTRGVDVQAKAEIYRLVRQLADSGAGIVFVSGELEELPLVCDRVLALRDGRVASELAGPELTTDSVLSAAMAA</sequence>
<dbReference type="InterPro" id="IPR027417">
    <property type="entry name" value="P-loop_NTPase"/>
</dbReference>
<dbReference type="InterPro" id="IPR003439">
    <property type="entry name" value="ABC_transporter-like_ATP-bd"/>
</dbReference>
<reference evidence="5 6" key="1">
    <citation type="submission" date="2016-07" db="EMBL/GenBank/DDBJ databases">
        <title>Draft genome sequence of Prauserella muralis DSM 45305, isolated from a mould-covered wall in an indoor environment.</title>
        <authorList>
            <person name="Ruckert C."/>
            <person name="Albersmeier A."/>
            <person name="Jiang C.-L."/>
            <person name="Jiang Y."/>
            <person name="Kalinowski J."/>
            <person name="Schneider O."/>
            <person name="Winkler A."/>
            <person name="Zotchev S.B."/>
        </authorList>
    </citation>
    <scope>NUCLEOTIDE SEQUENCE [LARGE SCALE GENOMIC DNA]</scope>
    <source>
        <strain evidence="5 6">DSM 45305</strain>
    </source>
</reference>
<comment type="caution">
    <text evidence="5">The sequence shown here is derived from an EMBL/GenBank/DDBJ whole genome shotgun (WGS) entry which is preliminary data.</text>
</comment>
<evidence type="ECO:0000313" key="6">
    <source>
        <dbReference type="Proteomes" id="UP000249915"/>
    </source>
</evidence>
<organism evidence="5 6">
    <name type="scientific">Prauserella muralis</name>
    <dbReference type="NCBI Taxonomy" id="588067"/>
    <lineage>
        <taxon>Bacteria</taxon>
        <taxon>Bacillati</taxon>
        <taxon>Actinomycetota</taxon>
        <taxon>Actinomycetes</taxon>
        <taxon>Pseudonocardiales</taxon>
        <taxon>Pseudonocardiaceae</taxon>
        <taxon>Prauserella</taxon>
    </lineage>
</organism>
<proteinExistence type="predicted"/>
<evidence type="ECO:0000256" key="1">
    <source>
        <dbReference type="ARBA" id="ARBA00022448"/>
    </source>
</evidence>
<keyword evidence="4 5" id="KW-0067">ATP-binding</keyword>
<dbReference type="EMBL" id="MASW01000002">
    <property type="protein sequence ID" value="PXY27374.1"/>
    <property type="molecule type" value="Genomic_DNA"/>
</dbReference>
<evidence type="ECO:0000256" key="4">
    <source>
        <dbReference type="ARBA" id="ARBA00022840"/>
    </source>
</evidence>
<dbReference type="GO" id="GO:0016887">
    <property type="term" value="F:ATP hydrolysis activity"/>
    <property type="evidence" value="ECO:0007669"/>
    <property type="project" value="InterPro"/>
</dbReference>
<dbReference type="CDD" id="cd03215">
    <property type="entry name" value="ABC_Carb_Monos_II"/>
    <property type="match status" value="1"/>
</dbReference>
<dbReference type="PROSITE" id="PS50893">
    <property type="entry name" value="ABC_TRANSPORTER_2"/>
    <property type="match status" value="2"/>
</dbReference>
<dbReference type="InterPro" id="IPR050107">
    <property type="entry name" value="ABC_carbohydrate_import_ATPase"/>
</dbReference>
<dbReference type="PANTHER" id="PTHR43790">
    <property type="entry name" value="CARBOHYDRATE TRANSPORT ATP-BINDING PROTEIN MG119-RELATED"/>
    <property type="match status" value="1"/>
</dbReference>
<evidence type="ECO:0000256" key="2">
    <source>
        <dbReference type="ARBA" id="ARBA00022737"/>
    </source>
</evidence>
<dbReference type="RefSeq" id="WP_245992490.1">
    <property type="nucleotide sequence ID" value="NZ_MASW01000002.1"/>
</dbReference>
<dbReference type="PANTHER" id="PTHR43790:SF9">
    <property type="entry name" value="GALACTOFURANOSE TRANSPORTER ATP-BINDING PROTEIN YTFR"/>
    <property type="match status" value="1"/>
</dbReference>
<dbReference type="SMART" id="SM00382">
    <property type="entry name" value="AAA"/>
    <property type="match status" value="2"/>
</dbReference>
<evidence type="ECO:0000256" key="3">
    <source>
        <dbReference type="ARBA" id="ARBA00022741"/>
    </source>
</evidence>
<keyword evidence="6" id="KW-1185">Reference proteome</keyword>
<dbReference type="Gene3D" id="3.40.50.300">
    <property type="entry name" value="P-loop containing nucleotide triphosphate hydrolases"/>
    <property type="match status" value="2"/>
</dbReference>
<protein>
    <submittedName>
        <fullName evidence="5">Heme ABC transporter ATP-binding protein</fullName>
    </submittedName>
</protein>
<evidence type="ECO:0000313" key="5">
    <source>
        <dbReference type="EMBL" id="PXY27374.1"/>
    </source>
</evidence>
<dbReference type="GO" id="GO:0005524">
    <property type="term" value="F:ATP binding"/>
    <property type="evidence" value="ECO:0007669"/>
    <property type="project" value="UniProtKB-KW"/>
</dbReference>
<name>A0A2V4AZL7_9PSEU</name>
<keyword evidence="3" id="KW-0547">Nucleotide-binding</keyword>
<dbReference type="CDD" id="cd03216">
    <property type="entry name" value="ABC_Carb_Monos_I"/>
    <property type="match status" value="1"/>
</dbReference>
<accession>A0A2V4AZL7</accession>
<keyword evidence="2" id="KW-0677">Repeat</keyword>
<keyword evidence="1" id="KW-0813">Transport</keyword>
<dbReference type="PROSITE" id="PS00211">
    <property type="entry name" value="ABC_TRANSPORTER_1"/>
    <property type="match status" value="1"/>
</dbReference>
<dbReference type="Proteomes" id="UP000249915">
    <property type="component" value="Unassembled WGS sequence"/>
</dbReference>